<organism evidence="2 3">
    <name type="scientific">Tulasnella calospora MUT 4182</name>
    <dbReference type="NCBI Taxonomy" id="1051891"/>
    <lineage>
        <taxon>Eukaryota</taxon>
        <taxon>Fungi</taxon>
        <taxon>Dikarya</taxon>
        <taxon>Basidiomycota</taxon>
        <taxon>Agaricomycotina</taxon>
        <taxon>Agaricomycetes</taxon>
        <taxon>Cantharellales</taxon>
        <taxon>Tulasnellaceae</taxon>
        <taxon>Tulasnella</taxon>
    </lineage>
</organism>
<feature type="transmembrane region" description="Helical" evidence="1">
    <location>
        <begin position="13"/>
        <end position="34"/>
    </location>
</feature>
<evidence type="ECO:0000313" key="2">
    <source>
        <dbReference type="EMBL" id="KIO26126.1"/>
    </source>
</evidence>
<reference evidence="3" key="2">
    <citation type="submission" date="2015-01" db="EMBL/GenBank/DDBJ databases">
        <title>Evolutionary Origins and Diversification of the Mycorrhizal Mutualists.</title>
        <authorList>
            <consortium name="DOE Joint Genome Institute"/>
            <consortium name="Mycorrhizal Genomics Consortium"/>
            <person name="Kohler A."/>
            <person name="Kuo A."/>
            <person name="Nagy L.G."/>
            <person name="Floudas D."/>
            <person name="Copeland A."/>
            <person name="Barry K.W."/>
            <person name="Cichocki N."/>
            <person name="Veneault-Fourrey C."/>
            <person name="LaButti K."/>
            <person name="Lindquist E.A."/>
            <person name="Lipzen A."/>
            <person name="Lundell T."/>
            <person name="Morin E."/>
            <person name="Murat C."/>
            <person name="Riley R."/>
            <person name="Ohm R."/>
            <person name="Sun H."/>
            <person name="Tunlid A."/>
            <person name="Henrissat B."/>
            <person name="Grigoriev I.V."/>
            <person name="Hibbett D.S."/>
            <person name="Martin F."/>
        </authorList>
    </citation>
    <scope>NUCLEOTIDE SEQUENCE [LARGE SCALE GENOMIC DNA]</scope>
    <source>
        <strain evidence="3">MUT 4182</strain>
    </source>
</reference>
<name>A0A0C3QHM0_9AGAM</name>
<protein>
    <submittedName>
        <fullName evidence="2">Uncharacterized protein</fullName>
    </submittedName>
</protein>
<keyword evidence="3" id="KW-1185">Reference proteome</keyword>
<proteinExistence type="predicted"/>
<keyword evidence="1" id="KW-1133">Transmembrane helix</keyword>
<dbReference type="EMBL" id="KN823029">
    <property type="protein sequence ID" value="KIO26126.1"/>
    <property type="molecule type" value="Genomic_DNA"/>
</dbReference>
<reference evidence="2 3" key="1">
    <citation type="submission" date="2014-04" db="EMBL/GenBank/DDBJ databases">
        <authorList>
            <consortium name="DOE Joint Genome Institute"/>
            <person name="Kuo A."/>
            <person name="Girlanda M."/>
            <person name="Perotto S."/>
            <person name="Kohler A."/>
            <person name="Nagy L.G."/>
            <person name="Floudas D."/>
            <person name="Copeland A."/>
            <person name="Barry K.W."/>
            <person name="Cichocki N."/>
            <person name="Veneault-Fourrey C."/>
            <person name="LaButti K."/>
            <person name="Lindquist E.A."/>
            <person name="Lipzen A."/>
            <person name="Lundell T."/>
            <person name="Morin E."/>
            <person name="Murat C."/>
            <person name="Sun H."/>
            <person name="Tunlid A."/>
            <person name="Henrissat B."/>
            <person name="Grigoriev I.V."/>
            <person name="Hibbett D.S."/>
            <person name="Martin F."/>
            <person name="Nordberg H.P."/>
            <person name="Cantor M.N."/>
            <person name="Hua S.X."/>
        </authorList>
    </citation>
    <scope>NUCLEOTIDE SEQUENCE [LARGE SCALE GENOMIC DNA]</scope>
    <source>
        <strain evidence="2 3">MUT 4182</strain>
    </source>
</reference>
<accession>A0A0C3QHM0</accession>
<evidence type="ECO:0000313" key="3">
    <source>
        <dbReference type="Proteomes" id="UP000054248"/>
    </source>
</evidence>
<evidence type="ECO:0000256" key="1">
    <source>
        <dbReference type="SAM" id="Phobius"/>
    </source>
</evidence>
<dbReference type="Proteomes" id="UP000054248">
    <property type="component" value="Unassembled WGS sequence"/>
</dbReference>
<gene>
    <name evidence="2" type="ORF">M407DRAFT_203505</name>
</gene>
<keyword evidence="1" id="KW-0472">Membrane</keyword>
<dbReference type="AlphaFoldDB" id="A0A0C3QHM0"/>
<dbReference type="HOGENOM" id="CLU_2160274_0_0_1"/>
<keyword evidence="1" id="KW-0812">Transmembrane</keyword>
<sequence>MYHVSTLAQGVGVYVWGVGSVVSLVDGIGLGCVFRRSSFTLLRPVLFSLLQVLSHACVPFWRSFSCILLSCRPRNHLVLSPSISAWKNQMALLPSQIHIERFLFHFSLSPL</sequence>